<dbReference type="InterPro" id="IPR001926">
    <property type="entry name" value="TrpB-like_PALP"/>
</dbReference>
<dbReference type="SUPFAM" id="SSF53686">
    <property type="entry name" value="Tryptophan synthase beta subunit-like PLP-dependent enzymes"/>
    <property type="match status" value="1"/>
</dbReference>
<evidence type="ECO:0000259" key="4">
    <source>
        <dbReference type="Pfam" id="PF00291"/>
    </source>
</evidence>
<name>A0A1G2N267_9BACT</name>
<dbReference type="Proteomes" id="UP000178089">
    <property type="component" value="Unassembled WGS sequence"/>
</dbReference>
<keyword evidence="3" id="KW-0456">Lyase</keyword>
<evidence type="ECO:0000256" key="2">
    <source>
        <dbReference type="ARBA" id="ARBA00022898"/>
    </source>
</evidence>
<comment type="cofactor">
    <cofactor evidence="1">
        <name>pyridoxal 5'-phosphate</name>
        <dbReference type="ChEBI" id="CHEBI:597326"/>
    </cofactor>
</comment>
<gene>
    <name evidence="5" type="ORF">A3F51_00135</name>
</gene>
<protein>
    <recommendedName>
        <fullName evidence="4">Tryptophan synthase beta chain-like PALP domain-containing protein</fullName>
    </recommendedName>
</protein>
<comment type="caution">
    <text evidence="5">The sequence shown here is derived from an EMBL/GenBank/DDBJ whole genome shotgun (WGS) entry which is preliminary data.</text>
</comment>
<dbReference type="InterPro" id="IPR050147">
    <property type="entry name" value="Ser/Thr_Dehydratase"/>
</dbReference>
<dbReference type="AlphaFoldDB" id="A0A1G2N267"/>
<evidence type="ECO:0000256" key="3">
    <source>
        <dbReference type="ARBA" id="ARBA00023239"/>
    </source>
</evidence>
<evidence type="ECO:0000313" key="6">
    <source>
        <dbReference type="Proteomes" id="UP000178089"/>
    </source>
</evidence>
<dbReference type="GO" id="GO:0009097">
    <property type="term" value="P:isoleucine biosynthetic process"/>
    <property type="evidence" value="ECO:0007669"/>
    <property type="project" value="TreeGrafter"/>
</dbReference>
<dbReference type="EMBL" id="MHRT01000004">
    <property type="protein sequence ID" value="OHA29432.1"/>
    <property type="molecule type" value="Genomic_DNA"/>
</dbReference>
<dbReference type="Pfam" id="PF00291">
    <property type="entry name" value="PALP"/>
    <property type="match status" value="1"/>
</dbReference>
<evidence type="ECO:0000256" key="1">
    <source>
        <dbReference type="ARBA" id="ARBA00001933"/>
    </source>
</evidence>
<dbReference type="STRING" id="1802315.A3F51_00135"/>
<feature type="domain" description="Tryptophan synthase beta chain-like PALP" evidence="4">
    <location>
        <begin position="21"/>
        <end position="318"/>
    </location>
</feature>
<dbReference type="Gene3D" id="3.40.50.1100">
    <property type="match status" value="2"/>
</dbReference>
<dbReference type="GO" id="GO:0006565">
    <property type="term" value="P:L-serine catabolic process"/>
    <property type="evidence" value="ECO:0007669"/>
    <property type="project" value="TreeGrafter"/>
</dbReference>
<evidence type="ECO:0000313" key="5">
    <source>
        <dbReference type="EMBL" id="OHA29432.1"/>
    </source>
</evidence>
<dbReference type="InterPro" id="IPR036052">
    <property type="entry name" value="TrpB-like_PALP_sf"/>
</dbReference>
<reference evidence="5 6" key="1">
    <citation type="journal article" date="2016" name="Nat. Commun.">
        <title>Thousands of microbial genomes shed light on interconnected biogeochemical processes in an aquifer system.</title>
        <authorList>
            <person name="Anantharaman K."/>
            <person name="Brown C.T."/>
            <person name="Hug L.A."/>
            <person name="Sharon I."/>
            <person name="Castelle C.J."/>
            <person name="Probst A.J."/>
            <person name="Thomas B.C."/>
            <person name="Singh A."/>
            <person name="Wilkins M.J."/>
            <person name="Karaoz U."/>
            <person name="Brodie E.L."/>
            <person name="Williams K.H."/>
            <person name="Hubbard S.S."/>
            <person name="Banfield J.F."/>
        </authorList>
    </citation>
    <scope>NUCLEOTIDE SEQUENCE [LARGE SCALE GENOMIC DNA]</scope>
</reference>
<dbReference type="GO" id="GO:0003941">
    <property type="term" value="F:L-serine ammonia-lyase activity"/>
    <property type="evidence" value="ECO:0007669"/>
    <property type="project" value="TreeGrafter"/>
</dbReference>
<dbReference type="PANTHER" id="PTHR48078">
    <property type="entry name" value="THREONINE DEHYDRATASE, MITOCHONDRIAL-RELATED"/>
    <property type="match status" value="1"/>
</dbReference>
<proteinExistence type="predicted"/>
<accession>A0A1G2N267</accession>
<sequence>MKSNDVRSLNIASLIIYLMLTPLEQYQKLASAIGFTDLYFKREDLHPYGSHKGRSIPIMIEHYLATGDQAFAISSSGNAALAAAIHVQKLNEFSDTNNQTPITTLDIFIGNHVSPKKLYKIRAIAQKSSGRIRVLIKERPLQALIQASQEGKRSLRQSTDDQALAGYESLAKELTEGRPTQSIGAIFIGTSSGTTAQALATYFLKNKLPIQVHIVQTSSCHPLSDAFETYDGSDERSTADAITDITGYRKSILIPLIEKTGGKGWVATNDDIKAAQELVQEHAGLSISTNSALSVVGAMKAAYTSHEIDGAVVCMICGE</sequence>
<keyword evidence="2" id="KW-0663">Pyridoxal phosphate</keyword>
<organism evidence="5 6">
    <name type="scientific">Candidatus Taylorbacteria bacterium RIFCSPHIGHO2_12_FULL_45_16</name>
    <dbReference type="NCBI Taxonomy" id="1802315"/>
    <lineage>
        <taxon>Bacteria</taxon>
        <taxon>Candidatus Tayloriibacteriota</taxon>
    </lineage>
</organism>